<keyword evidence="1" id="KW-0732">Signal</keyword>
<name>W8CEI9_CERCA</name>
<evidence type="ECO:0000313" key="2">
    <source>
        <dbReference type="EMBL" id="CAD6995184.1"/>
    </source>
</evidence>
<feature type="chain" id="PRO_5036288270" evidence="1">
    <location>
        <begin position="21"/>
        <end position="107"/>
    </location>
</feature>
<dbReference type="EMBL" id="CAJHJT010000001">
    <property type="protein sequence ID" value="CAD6995184.1"/>
    <property type="molecule type" value="Genomic_DNA"/>
</dbReference>
<protein>
    <submittedName>
        <fullName evidence="2">(Mediterranean fruit fly) hypothetical protein</fullName>
    </submittedName>
</protein>
<dbReference type="OrthoDB" id="8051758at2759"/>
<gene>
    <name evidence="2" type="ORF">CCAP1982_LOCUS3904</name>
</gene>
<reference evidence="2" key="3">
    <citation type="submission" date="2020-11" db="EMBL/GenBank/DDBJ databases">
        <authorList>
            <person name="Whitehead M."/>
        </authorList>
    </citation>
    <scope>NUCLEOTIDE SEQUENCE</scope>
    <source>
        <strain evidence="2">EGII</strain>
    </source>
</reference>
<proteinExistence type="evidence at transcript level"/>
<dbReference type="Proteomes" id="UP000606786">
    <property type="component" value="Unassembled WGS sequence"/>
</dbReference>
<evidence type="ECO:0000313" key="3">
    <source>
        <dbReference type="EMBL" id="JAC06440.1"/>
    </source>
</evidence>
<reference evidence="3" key="1">
    <citation type="submission" date="2013-07" db="EMBL/GenBank/DDBJ databases">
        <authorList>
            <person name="Geib S."/>
        </authorList>
    </citation>
    <scope>NUCLEOTIDE SEQUENCE</scope>
</reference>
<feature type="signal peptide" evidence="1">
    <location>
        <begin position="1"/>
        <end position="20"/>
    </location>
</feature>
<accession>W8CEI9</accession>
<sequence length="107" mass="11404">MKIILTQLLLLSLFAMHATSLPRESVAMQYVLEPRQQAAAVAVVNESSKPAAAEPAVVVDAVQLSPSSADQLPSIVKGECVKVGENCSLPDECCTKRCLTYAKKCVT</sequence>
<dbReference type="AlphaFoldDB" id="W8CEI9"/>
<dbReference type="EMBL" id="GAMC01000116">
    <property type="protein sequence ID" value="JAC06440.1"/>
    <property type="molecule type" value="mRNA"/>
</dbReference>
<evidence type="ECO:0000256" key="1">
    <source>
        <dbReference type="SAM" id="SignalP"/>
    </source>
</evidence>
<keyword evidence="4" id="KW-1185">Reference proteome</keyword>
<reference evidence="3" key="2">
    <citation type="journal article" date="2014" name="BMC Genomics">
        <title>A genomic perspective to assessing quality of mass-reared SIT flies used in Mediterranean fruit fly (Ceratitis capitata) eradication in California.</title>
        <authorList>
            <person name="Calla B."/>
            <person name="Hall B."/>
            <person name="Hou S."/>
            <person name="Geib S.M."/>
        </authorList>
    </citation>
    <scope>NUCLEOTIDE SEQUENCE</scope>
</reference>
<organism evidence="3">
    <name type="scientific">Ceratitis capitata</name>
    <name type="common">Mediterranean fruit fly</name>
    <name type="synonym">Tephritis capitata</name>
    <dbReference type="NCBI Taxonomy" id="7213"/>
    <lineage>
        <taxon>Eukaryota</taxon>
        <taxon>Metazoa</taxon>
        <taxon>Ecdysozoa</taxon>
        <taxon>Arthropoda</taxon>
        <taxon>Hexapoda</taxon>
        <taxon>Insecta</taxon>
        <taxon>Pterygota</taxon>
        <taxon>Neoptera</taxon>
        <taxon>Endopterygota</taxon>
        <taxon>Diptera</taxon>
        <taxon>Brachycera</taxon>
        <taxon>Muscomorpha</taxon>
        <taxon>Tephritoidea</taxon>
        <taxon>Tephritidae</taxon>
        <taxon>Ceratitis</taxon>
        <taxon>Ceratitis</taxon>
    </lineage>
</organism>
<evidence type="ECO:0000313" key="4">
    <source>
        <dbReference type="Proteomes" id="UP000606786"/>
    </source>
</evidence>